<gene>
    <name evidence="1" type="ORF">JK636_17340</name>
</gene>
<reference evidence="1 2" key="1">
    <citation type="submission" date="2021-01" db="EMBL/GenBank/DDBJ databases">
        <title>Genome public.</title>
        <authorList>
            <person name="Liu C."/>
            <person name="Sun Q."/>
        </authorList>
    </citation>
    <scope>NUCLEOTIDE SEQUENCE [LARGE SCALE GENOMIC DNA]</scope>
    <source>
        <strain evidence="1 2">YIM B02515</strain>
    </source>
</reference>
<dbReference type="RefSeq" id="WP_202750234.1">
    <property type="nucleotide sequence ID" value="NZ_JAESWC010000014.1"/>
</dbReference>
<organism evidence="1 2">
    <name type="scientific">Clostridium rhizosphaerae</name>
    <dbReference type="NCBI Taxonomy" id="2803861"/>
    <lineage>
        <taxon>Bacteria</taxon>
        <taxon>Bacillati</taxon>
        <taxon>Bacillota</taxon>
        <taxon>Clostridia</taxon>
        <taxon>Eubacteriales</taxon>
        <taxon>Clostridiaceae</taxon>
        <taxon>Clostridium</taxon>
    </lineage>
</organism>
<name>A0ABS1TDN5_9CLOT</name>
<dbReference type="Proteomes" id="UP000632377">
    <property type="component" value="Unassembled WGS sequence"/>
</dbReference>
<sequence length="86" mass="9700">MRIYIKTDDGKSFRIPAPLWLVKGALGLGNFGLSIGKKYIPEEQRHYVDSIDLRELRHGFDVLKDYKGLILVDVKAGDGTEVKIIV</sequence>
<evidence type="ECO:0000313" key="2">
    <source>
        <dbReference type="Proteomes" id="UP000632377"/>
    </source>
</evidence>
<comment type="caution">
    <text evidence="1">The sequence shown here is derived from an EMBL/GenBank/DDBJ whole genome shotgun (WGS) entry which is preliminary data.</text>
</comment>
<proteinExistence type="predicted"/>
<keyword evidence="2" id="KW-1185">Reference proteome</keyword>
<protein>
    <submittedName>
        <fullName evidence="1">Uncharacterized protein</fullName>
    </submittedName>
</protein>
<evidence type="ECO:0000313" key="1">
    <source>
        <dbReference type="EMBL" id="MBL4937487.1"/>
    </source>
</evidence>
<dbReference type="EMBL" id="JAESWC010000014">
    <property type="protein sequence ID" value="MBL4937487.1"/>
    <property type="molecule type" value="Genomic_DNA"/>
</dbReference>
<accession>A0ABS1TDN5</accession>